<sequence length="101" mass="10432">MKKYMKYIILIATLILLVVPSTAMAMELQDDRVVAGGTFTLESGEILDGSLIIFGGSAAIEEDSIVEGDVVVLGGIVSVNGVVEGNLVGVGGVVNLKEHAT</sequence>
<reference evidence="1" key="1">
    <citation type="journal article" date="2014" name="Front. Microbiol.">
        <title>High frequency of phylogenetically diverse reductive dehalogenase-homologous genes in deep subseafloor sedimentary metagenomes.</title>
        <authorList>
            <person name="Kawai M."/>
            <person name="Futagami T."/>
            <person name="Toyoda A."/>
            <person name="Takaki Y."/>
            <person name="Nishi S."/>
            <person name="Hori S."/>
            <person name="Arai W."/>
            <person name="Tsubouchi T."/>
            <person name="Morono Y."/>
            <person name="Uchiyama I."/>
            <person name="Ito T."/>
            <person name="Fujiyama A."/>
            <person name="Inagaki F."/>
            <person name="Takami H."/>
        </authorList>
    </citation>
    <scope>NUCLEOTIDE SEQUENCE</scope>
    <source>
        <strain evidence="1">Expedition CK06-06</strain>
    </source>
</reference>
<comment type="caution">
    <text evidence="1">The sequence shown here is derived from an EMBL/GenBank/DDBJ whole genome shotgun (WGS) entry which is preliminary data.</text>
</comment>
<dbReference type="EMBL" id="BARU01029132">
    <property type="protein sequence ID" value="GAH63618.1"/>
    <property type="molecule type" value="Genomic_DNA"/>
</dbReference>
<dbReference type="AlphaFoldDB" id="X1J1G7"/>
<name>X1J1G7_9ZZZZ</name>
<protein>
    <recommendedName>
        <fullName evidence="2">Polymer-forming cytoskeletal protein</fullName>
    </recommendedName>
</protein>
<gene>
    <name evidence="1" type="ORF">S03H2_46408</name>
</gene>
<accession>X1J1G7</accession>
<proteinExistence type="predicted"/>
<evidence type="ECO:0008006" key="2">
    <source>
        <dbReference type="Google" id="ProtNLM"/>
    </source>
</evidence>
<evidence type="ECO:0000313" key="1">
    <source>
        <dbReference type="EMBL" id="GAH63618.1"/>
    </source>
</evidence>
<feature type="non-terminal residue" evidence="1">
    <location>
        <position position="101"/>
    </location>
</feature>
<organism evidence="1">
    <name type="scientific">marine sediment metagenome</name>
    <dbReference type="NCBI Taxonomy" id="412755"/>
    <lineage>
        <taxon>unclassified sequences</taxon>
        <taxon>metagenomes</taxon>
        <taxon>ecological metagenomes</taxon>
    </lineage>
</organism>